<keyword evidence="5" id="KW-1185">Reference proteome</keyword>
<dbReference type="GO" id="GO:0005634">
    <property type="term" value="C:nucleus"/>
    <property type="evidence" value="ECO:0007669"/>
    <property type="project" value="TreeGrafter"/>
</dbReference>
<dbReference type="GO" id="GO:0000981">
    <property type="term" value="F:DNA-binding transcription factor activity, RNA polymerase II-specific"/>
    <property type="evidence" value="ECO:0007669"/>
    <property type="project" value="InterPro"/>
</dbReference>
<dbReference type="SUPFAM" id="SSF57701">
    <property type="entry name" value="Zn2/Cys6 DNA-binding domain"/>
    <property type="match status" value="1"/>
</dbReference>
<dbReference type="PROSITE" id="PS50048">
    <property type="entry name" value="ZN2_CY6_FUNGAL_2"/>
    <property type="match status" value="1"/>
</dbReference>
<dbReference type="Pfam" id="PF00172">
    <property type="entry name" value="Zn_clus"/>
    <property type="match status" value="1"/>
</dbReference>
<dbReference type="InterPro" id="IPR001138">
    <property type="entry name" value="Zn2Cys6_DnaBD"/>
</dbReference>
<dbReference type="GeneID" id="62158009"/>
<dbReference type="GO" id="GO:0008270">
    <property type="term" value="F:zinc ion binding"/>
    <property type="evidence" value="ECO:0007669"/>
    <property type="project" value="InterPro"/>
</dbReference>
<reference evidence="4" key="2">
    <citation type="submission" date="2020-11" db="EMBL/GenBank/DDBJ databases">
        <title>Whole genome sequencing of Colletotrichum sp.</title>
        <authorList>
            <person name="Li H."/>
        </authorList>
    </citation>
    <scope>NUCLEOTIDE SEQUENCE</scope>
    <source>
        <strain evidence="4">CkLH20</strain>
    </source>
</reference>
<comment type="caution">
    <text evidence="4">The sequence shown here is derived from an EMBL/GenBank/DDBJ whole genome shotgun (WGS) entry which is preliminary data.</text>
</comment>
<evidence type="ECO:0000256" key="2">
    <source>
        <dbReference type="SAM" id="MobiDB-lite"/>
    </source>
</evidence>
<reference evidence="4" key="1">
    <citation type="submission" date="2020-03" db="EMBL/GenBank/DDBJ databases">
        <authorList>
            <person name="He L."/>
        </authorList>
    </citation>
    <scope>NUCLEOTIDE SEQUENCE</scope>
    <source>
        <strain evidence="4">CkLH20</strain>
    </source>
</reference>
<feature type="compositionally biased region" description="Polar residues" evidence="2">
    <location>
        <begin position="1"/>
        <end position="20"/>
    </location>
</feature>
<dbReference type="InterPro" id="IPR036864">
    <property type="entry name" value="Zn2-C6_fun-type_DNA-bd_sf"/>
</dbReference>
<dbReference type="GO" id="GO:0045944">
    <property type="term" value="P:positive regulation of transcription by RNA polymerase II"/>
    <property type="evidence" value="ECO:0007669"/>
    <property type="project" value="TreeGrafter"/>
</dbReference>
<accession>A0A9P6LQ28</accession>
<dbReference type="Proteomes" id="UP000781932">
    <property type="component" value="Unassembled WGS sequence"/>
</dbReference>
<name>A0A9P6LQ28_9PEZI</name>
<feature type="region of interest" description="Disordered" evidence="2">
    <location>
        <begin position="80"/>
        <end position="119"/>
    </location>
</feature>
<gene>
    <name evidence="4" type="ORF">CkaCkLH20_02216</name>
</gene>
<dbReference type="SMART" id="SM00066">
    <property type="entry name" value="GAL4"/>
    <property type="match status" value="1"/>
</dbReference>
<protein>
    <submittedName>
        <fullName evidence="4">C6 zinc finger domain protein</fullName>
    </submittedName>
</protein>
<evidence type="ECO:0000259" key="3">
    <source>
        <dbReference type="PROSITE" id="PS50048"/>
    </source>
</evidence>
<dbReference type="PANTHER" id="PTHR37534:SF48">
    <property type="entry name" value="FINGER DOMAIN PROTEIN, PUTATIVE-RELATED"/>
    <property type="match status" value="1"/>
</dbReference>
<feature type="region of interest" description="Disordered" evidence="2">
    <location>
        <begin position="1"/>
        <end position="31"/>
    </location>
</feature>
<dbReference type="CDD" id="cd00067">
    <property type="entry name" value="GAL4"/>
    <property type="match status" value="1"/>
</dbReference>
<evidence type="ECO:0000313" key="5">
    <source>
        <dbReference type="Proteomes" id="UP000781932"/>
    </source>
</evidence>
<proteinExistence type="predicted"/>
<keyword evidence="1" id="KW-0539">Nucleus</keyword>
<dbReference type="GO" id="GO:0000976">
    <property type="term" value="F:transcription cis-regulatory region binding"/>
    <property type="evidence" value="ECO:0007669"/>
    <property type="project" value="TreeGrafter"/>
</dbReference>
<dbReference type="PANTHER" id="PTHR37534">
    <property type="entry name" value="TRANSCRIPTIONAL ACTIVATOR PROTEIN UGA3"/>
    <property type="match status" value="1"/>
</dbReference>
<dbReference type="OrthoDB" id="5386330at2759"/>
<organism evidence="4 5">
    <name type="scientific">Colletotrichum karsti</name>
    <dbReference type="NCBI Taxonomy" id="1095194"/>
    <lineage>
        <taxon>Eukaryota</taxon>
        <taxon>Fungi</taxon>
        <taxon>Dikarya</taxon>
        <taxon>Ascomycota</taxon>
        <taxon>Pezizomycotina</taxon>
        <taxon>Sordariomycetes</taxon>
        <taxon>Hypocreomycetidae</taxon>
        <taxon>Glomerellales</taxon>
        <taxon>Glomerellaceae</taxon>
        <taxon>Colletotrichum</taxon>
        <taxon>Colletotrichum boninense species complex</taxon>
    </lineage>
</organism>
<evidence type="ECO:0000256" key="1">
    <source>
        <dbReference type="ARBA" id="ARBA00023242"/>
    </source>
</evidence>
<dbReference type="Gene3D" id="4.10.240.10">
    <property type="entry name" value="Zn(2)-C6 fungal-type DNA-binding domain"/>
    <property type="match status" value="1"/>
</dbReference>
<feature type="domain" description="Zn(2)-C6 fungal-type" evidence="3">
    <location>
        <begin position="32"/>
        <end position="60"/>
    </location>
</feature>
<sequence length="263" mass="29610">MTEMSKQPLITDSTPMETSQAAAGGGRGRKKSCWECQRRGKVCDSARPVCSNCKLNSIVCPGYENIRPLTWVAPNMVTTKPWRSKRSPANKSDAAKKRGKEADKKGGDKQEAVQQASSENRIVHIFPQQELRTETCDIGEASHYLLTEVYFAGNEFVWPYFHSNQLSKSPWVVPISNINNMKPYRRHGLVAMAIEHRMSRLSPTRDDPYAAEVRARGYHHRFTAIQALNKEIENENTRSADATLAGVIVFLFGDVRQRLLASE</sequence>
<feature type="compositionally biased region" description="Basic and acidic residues" evidence="2">
    <location>
        <begin position="93"/>
        <end position="111"/>
    </location>
</feature>
<dbReference type="RefSeq" id="XP_038749723.1">
    <property type="nucleotide sequence ID" value="XM_038884935.1"/>
</dbReference>
<dbReference type="AlphaFoldDB" id="A0A9P6LQ28"/>
<evidence type="ECO:0000313" key="4">
    <source>
        <dbReference type="EMBL" id="KAF9880262.1"/>
    </source>
</evidence>
<dbReference type="EMBL" id="JAATWM020000005">
    <property type="protein sequence ID" value="KAF9880262.1"/>
    <property type="molecule type" value="Genomic_DNA"/>
</dbReference>